<name>A0ABT7AIV4_9HYPH</name>
<accession>A0ABT7AIV4</accession>
<evidence type="ECO:0000313" key="2">
    <source>
        <dbReference type="Proteomes" id="UP001321492"/>
    </source>
</evidence>
<sequence length="75" mass="7756">MIAAGRGEGGAPRPFPWREVMAFGLGVLRLGPDAFWRLTPRELAAAVEGFAGPAAAPAPPGRAELAALMRAFPDG</sequence>
<dbReference type="EMBL" id="JASJEV010000007">
    <property type="protein sequence ID" value="MDJ1159025.1"/>
    <property type="molecule type" value="Genomic_DNA"/>
</dbReference>
<protein>
    <submittedName>
        <fullName evidence="1">Phage tail assembly chaperone</fullName>
    </submittedName>
</protein>
<dbReference type="RefSeq" id="WP_283741020.1">
    <property type="nucleotide sequence ID" value="NZ_JASJEV010000007.1"/>
</dbReference>
<dbReference type="Pfam" id="PF09550">
    <property type="entry name" value="Phage_TAC_6"/>
    <property type="match status" value="1"/>
</dbReference>
<keyword evidence="2" id="KW-1185">Reference proteome</keyword>
<dbReference type="NCBIfam" id="TIGR02216">
    <property type="entry name" value="phage_TIGR02216"/>
    <property type="match status" value="1"/>
</dbReference>
<dbReference type="Proteomes" id="UP001321492">
    <property type="component" value="Unassembled WGS sequence"/>
</dbReference>
<gene>
    <name evidence="1" type="ORF">QNA08_12340</name>
</gene>
<evidence type="ECO:0000313" key="1">
    <source>
        <dbReference type="EMBL" id="MDJ1159025.1"/>
    </source>
</evidence>
<reference evidence="1 2" key="1">
    <citation type="submission" date="2023-05" db="EMBL/GenBank/DDBJ databases">
        <title>Chelatococcus sp. nov., a moderately thermophilic bacterium isolated from hot spring microbial mat.</title>
        <authorList>
            <person name="Hu C.-J."/>
            <person name="Li W.-J."/>
        </authorList>
    </citation>
    <scope>NUCLEOTIDE SEQUENCE [LARGE SCALE GENOMIC DNA]</scope>
    <source>
        <strain evidence="1 2">SYSU G07232</strain>
    </source>
</reference>
<dbReference type="InterPro" id="IPR011739">
    <property type="entry name" value="GTA_rcc01693"/>
</dbReference>
<dbReference type="InterPro" id="IPR019056">
    <property type="entry name" value="Phage_TAC_6"/>
</dbReference>
<proteinExistence type="predicted"/>
<organism evidence="1 2">
    <name type="scientific">Chelatococcus albus</name>
    <dbReference type="NCBI Taxonomy" id="3047466"/>
    <lineage>
        <taxon>Bacteria</taxon>
        <taxon>Pseudomonadati</taxon>
        <taxon>Pseudomonadota</taxon>
        <taxon>Alphaproteobacteria</taxon>
        <taxon>Hyphomicrobiales</taxon>
        <taxon>Chelatococcaceae</taxon>
        <taxon>Chelatococcus</taxon>
    </lineage>
</organism>
<comment type="caution">
    <text evidence="1">The sequence shown here is derived from an EMBL/GenBank/DDBJ whole genome shotgun (WGS) entry which is preliminary data.</text>
</comment>